<dbReference type="InParanoid" id="K1QJG6"/>
<evidence type="ECO:0000256" key="1">
    <source>
        <dbReference type="SAM" id="MobiDB-lite"/>
    </source>
</evidence>
<dbReference type="EMBL" id="JH818091">
    <property type="protein sequence ID" value="EKC36897.1"/>
    <property type="molecule type" value="Genomic_DNA"/>
</dbReference>
<name>K1QJG6_MAGGI</name>
<gene>
    <name evidence="3" type="ORF">CGI_10027089</name>
</gene>
<reference evidence="3" key="1">
    <citation type="journal article" date="2012" name="Nature">
        <title>The oyster genome reveals stress adaptation and complexity of shell formation.</title>
        <authorList>
            <person name="Zhang G."/>
            <person name="Fang X."/>
            <person name="Guo X."/>
            <person name="Li L."/>
            <person name="Luo R."/>
            <person name="Xu F."/>
            <person name="Yang P."/>
            <person name="Zhang L."/>
            <person name="Wang X."/>
            <person name="Qi H."/>
            <person name="Xiong Z."/>
            <person name="Que H."/>
            <person name="Xie Y."/>
            <person name="Holland P.W."/>
            <person name="Paps J."/>
            <person name="Zhu Y."/>
            <person name="Wu F."/>
            <person name="Chen Y."/>
            <person name="Wang J."/>
            <person name="Peng C."/>
            <person name="Meng J."/>
            <person name="Yang L."/>
            <person name="Liu J."/>
            <person name="Wen B."/>
            <person name="Zhang N."/>
            <person name="Huang Z."/>
            <person name="Zhu Q."/>
            <person name="Feng Y."/>
            <person name="Mount A."/>
            <person name="Hedgecock D."/>
            <person name="Xu Z."/>
            <person name="Liu Y."/>
            <person name="Domazet-Loso T."/>
            <person name="Du Y."/>
            <person name="Sun X."/>
            <person name="Zhang S."/>
            <person name="Liu B."/>
            <person name="Cheng P."/>
            <person name="Jiang X."/>
            <person name="Li J."/>
            <person name="Fan D."/>
            <person name="Wang W."/>
            <person name="Fu W."/>
            <person name="Wang T."/>
            <person name="Wang B."/>
            <person name="Zhang J."/>
            <person name="Peng Z."/>
            <person name="Li Y."/>
            <person name="Li N."/>
            <person name="Wang J."/>
            <person name="Chen M."/>
            <person name="He Y."/>
            <person name="Tan F."/>
            <person name="Song X."/>
            <person name="Zheng Q."/>
            <person name="Huang R."/>
            <person name="Yang H."/>
            <person name="Du X."/>
            <person name="Chen L."/>
            <person name="Yang M."/>
            <person name="Gaffney P.M."/>
            <person name="Wang S."/>
            <person name="Luo L."/>
            <person name="She Z."/>
            <person name="Ming Y."/>
            <person name="Huang W."/>
            <person name="Zhang S."/>
            <person name="Huang B."/>
            <person name="Zhang Y."/>
            <person name="Qu T."/>
            <person name="Ni P."/>
            <person name="Miao G."/>
            <person name="Wang J."/>
            <person name="Wang Q."/>
            <person name="Steinberg C.E."/>
            <person name="Wang H."/>
            <person name="Li N."/>
            <person name="Qian L."/>
            <person name="Zhang G."/>
            <person name="Li Y."/>
            <person name="Yang H."/>
            <person name="Liu X."/>
            <person name="Wang J."/>
            <person name="Yin Y."/>
            <person name="Wang J."/>
        </authorList>
    </citation>
    <scope>NUCLEOTIDE SEQUENCE [LARGE SCALE GENOMIC DNA]</scope>
    <source>
        <strain evidence="3">05x7-T-G4-1.051#20</strain>
    </source>
</reference>
<dbReference type="InterPro" id="IPR007110">
    <property type="entry name" value="Ig-like_dom"/>
</dbReference>
<evidence type="ECO:0000256" key="2">
    <source>
        <dbReference type="SAM" id="Phobius"/>
    </source>
</evidence>
<feature type="region of interest" description="Disordered" evidence="1">
    <location>
        <begin position="318"/>
        <end position="472"/>
    </location>
</feature>
<feature type="compositionally biased region" description="Basic and acidic residues" evidence="1">
    <location>
        <begin position="410"/>
        <end position="441"/>
    </location>
</feature>
<sequence>MLVYNAVDMRHKSGASAQDILIQALPQTVIYGENDLVIVCSISNPSLLSSVFFIQLLRNSSTTFETVVSVTTGQPATIQWKDSALQRRATAIGNLDSPSSAQLRLTIDKDSVLCPADFKMYMCKMSGLTTASDVVPKETSPITISYTAKPNVIEMPRVRILNENFDTPDRQFSVGTAIQLTCRGEVGSDASMTIRWCAQKVGEFTFTGLAQTPIYSESSLSGCLYTRSSTITYNLTNQDTFTQFLCESGDTGLCGTGSAIQHVNITLKGSGNTNPRTADDTSDAGIIAGGVIGGLAALILIILLVYFLVLRRKSDGESYRTKEDVPGYNGPANPEGPVYSVPVKDNPPHERQREEDDHRVNGTTQEPRRELHYADLDIATQPPGTKVKPKPRPRHEPSSTEYASHRRKHPRDEEERRKYRGHENDGLDEDHTAKSEKEIDYQNHSYANRGMNDYGDDGDVAPREQPAFGSAV</sequence>
<dbReference type="PROSITE" id="PS50835">
    <property type="entry name" value="IG_LIKE"/>
    <property type="match status" value="1"/>
</dbReference>
<keyword evidence="2" id="KW-1133">Transmembrane helix</keyword>
<evidence type="ECO:0000313" key="3">
    <source>
        <dbReference type="EMBL" id="EKC36897.1"/>
    </source>
</evidence>
<organism evidence="3">
    <name type="scientific">Magallana gigas</name>
    <name type="common">Pacific oyster</name>
    <name type="synonym">Crassostrea gigas</name>
    <dbReference type="NCBI Taxonomy" id="29159"/>
    <lineage>
        <taxon>Eukaryota</taxon>
        <taxon>Metazoa</taxon>
        <taxon>Spiralia</taxon>
        <taxon>Lophotrochozoa</taxon>
        <taxon>Mollusca</taxon>
        <taxon>Bivalvia</taxon>
        <taxon>Autobranchia</taxon>
        <taxon>Pteriomorphia</taxon>
        <taxon>Ostreida</taxon>
        <taxon>Ostreoidea</taxon>
        <taxon>Ostreidae</taxon>
        <taxon>Magallana</taxon>
    </lineage>
</organism>
<accession>K1QJG6</accession>
<dbReference type="AlphaFoldDB" id="K1QJG6"/>
<feature type="compositionally biased region" description="Basic and acidic residues" evidence="1">
    <location>
        <begin position="346"/>
        <end position="375"/>
    </location>
</feature>
<keyword evidence="2" id="KW-0472">Membrane</keyword>
<protein>
    <submittedName>
        <fullName evidence="3">Uncharacterized protein</fullName>
    </submittedName>
</protein>
<feature type="transmembrane region" description="Helical" evidence="2">
    <location>
        <begin position="286"/>
        <end position="310"/>
    </location>
</feature>
<dbReference type="HOGENOM" id="CLU_579025_0_0_1"/>
<proteinExistence type="predicted"/>
<keyword evidence="2" id="KW-0812">Transmembrane</keyword>